<feature type="region of interest" description="Disordered" evidence="1">
    <location>
        <begin position="1"/>
        <end position="120"/>
    </location>
</feature>
<feature type="compositionally biased region" description="Low complexity" evidence="1">
    <location>
        <begin position="42"/>
        <end position="55"/>
    </location>
</feature>
<gene>
    <name evidence="3" type="ORF">G443_002203</name>
</gene>
<dbReference type="SUPFAM" id="SSF53335">
    <property type="entry name" value="S-adenosyl-L-methionine-dependent methyltransferases"/>
    <property type="match status" value="1"/>
</dbReference>
<dbReference type="Pfam" id="PF05050">
    <property type="entry name" value="Methyltransf_21"/>
    <property type="match status" value="1"/>
</dbReference>
<sequence length="1367" mass="145675">MPPTPPPPAAPRPSATAPHQAEPAPPPAPREGTTGNGQGRDAQPAQPSAGAAAGPVPTEDTRPPEPEQVSSEPEPRTEMLRRWPPADVDSLDDSQDDSTEDSLELAEQPADRPRDTPRRPVTVCTVALPGERAAASVLRDSLRDHHPEARFVTLTISTAPPETGDDPVLTPTDIGLGVEEFHRLATSCDPEQLRAVLRPRLLAHLVRGGEPVLCLDPWVLVVGPVLDAVAEAVAERPVVLVPRTLDPVPSDGLRPTPAEFASAGTFDPGLVAVGPGAERFLTDWAAQLRAVPGASSALDAAPGLVEHRVLRDRGIGLSVWNADRRPLGRDIDGRVTVDGRPLRTIHFGGFDPHRPWLLSTVFGDRPRVLLSEHPELAALCATYRARLVRAADPAEAHLGFREVPDGSGLEIPPHLRQQFHECWRRALATGGEAPPPAFGAPSGGVAAATAFLRWAAQPPEPDDRTGRRDTSGVSRWTWAVWLADRRLQVDFPDPCGTDRAAYRDWCAGPGVAAGRIHPEVLPASGAGASPTLLDQLGVCVLGAGELADRVRLAVEHSGLPTADEPLYPVVLACGPDAPVPSDRSVIRISADGAPFAPGVSELWVLSEASRRLAARGTNRPVRTVVLPVADRGEIDETARAAARARWGIPEGTVFCSSADHADERRTNPLGVVAAFLAAFPDRRDVRLVLRVSGAADFPESAERLRLATANDPRVLLFAAADLTADDLVDIADCVVSLHRGGGDGAGDAVAAWLLGVAARGVPVVCTDQGATTEQLGRQSAAFVPCLDGGAEPDGRSAADLLRHLADSPEVRVELGQAGRSDVTARYGAHPTGEAVRGMVEQTYRAWRAGRAQAPVVAEDPLRALVVARHALLRPVDVGGTTSKVPIAPALRKAVLRVLHHYDTHMREMLTALVDGVERTARDLVARQDDADRDTNAVDVEALRAELATVVGRQGDLAEHLVGADDAVVRARADLAAQQQRLRVVEEAVTTDSERRDRQVELLAERLDGLAGVLDRTLDRIDAVEARLTEAMRDRDGRLESRMRHVDHAVRTSDALRRVVVREHQRQHPAPVEGATSMVLCDAGLFRLPAHDGVMLPWLSSHGVWEPDVSTALDGLLEPDGVFLDVGAHVGYQTTRVLSRLGANGRVVAVEPCPEAGALLRHNVELNIVPENAGRLTVVEAAAWDQATRLVAEPDPGGGLRVRSGADGVPTTSPGDPERDENGFPAEGPASTSDGTGTTAPGAVPVPETVRGVRLDEELVGLQAFEHGRLSVVRVDTPGSTWRALRGLSRLLRRDHPSVVCSMSVVDGSELGDDPAAALDEMRSWGYELARLDGGPALEPAEVLRWGREAGGRVRLLLRPRETRAPGV</sequence>
<feature type="compositionally biased region" description="Low complexity" evidence="1">
    <location>
        <begin position="12"/>
        <end position="22"/>
    </location>
</feature>
<feature type="region of interest" description="Disordered" evidence="1">
    <location>
        <begin position="1189"/>
        <end position="1245"/>
    </location>
</feature>
<dbReference type="Gene3D" id="3.40.50.150">
    <property type="entry name" value="Vaccinia Virus protein VP39"/>
    <property type="match status" value="1"/>
</dbReference>
<dbReference type="Gene3D" id="3.40.50.2000">
    <property type="entry name" value="Glycogen Phosphorylase B"/>
    <property type="match status" value="1"/>
</dbReference>
<feature type="domain" description="Methyltransferase FkbM" evidence="2">
    <location>
        <begin position="1124"/>
        <end position="1328"/>
    </location>
</feature>
<evidence type="ECO:0000256" key="1">
    <source>
        <dbReference type="SAM" id="MobiDB-lite"/>
    </source>
</evidence>
<feature type="compositionally biased region" description="Acidic residues" evidence="1">
    <location>
        <begin position="89"/>
        <end position="104"/>
    </location>
</feature>
<reference evidence="3 4" key="1">
    <citation type="submission" date="2022-06" db="EMBL/GenBank/DDBJ databases">
        <title>Genomic Encyclopedia of Type Strains, Phase I: the one thousand microbial genomes (KMG-I) project.</title>
        <authorList>
            <person name="Kyrpides N."/>
        </authorList>
    </citation>
    <scope>NUCLEOTIDE SEQUENCE [LARGE SCALE GENOMIC DNA]</scope>
    <source>
        <strain evidence="3 4">DSM 43889</strain>
    </source>
</reference>
<keyword evidence="3" id="KW-0489">Methyltransferase</keyword>
<dbReference type="InterPro" id="IPR029063">
    <property type="entry name" value="SAM-dependent_MTases_sf"/>
</dbReference>
<keyword evidence="4" id="KW-1185">Reference proteome</keyword>
<evidence type="ECO:0000313" key="4">
    <source>
        <dbReference type="Proteomes" id="UP000791080"/>
    </source>
</evidence>
<protein>
    <submittedName>
        <fullName evidence="3">Methyltransferase, FkbM family</fullName>
    </submittedName>
</protein>
<comment type="caution">
    <text evidence="3">The sequence shown here is derived from an EMBL/GenBank/DDBJ whole genome shotgun (WGS) entry which is preliminary data.</text>
</comment>
<name>A0ABT1JID2_ACTCY</name>
<accession>A0ABT1JID2</accession>
<dbReference type="NCBIfam" id="TIGR01444">
    <property type="entry name" value="fkbM_fam"/>
    <property type="match status" value="1"/>
</dbReference>
<dbReference type="Proteomes" id="UP000791080">
    <property type="component" value="Unassembled WGS sequence"/>
</dbReference>
<dbReference type="PANTHER" id="PTHR34203">
    <property type="entry name" value="METHYLTRANSFERASE, FKBM FAMILY PROTEIN"/>
    <property type="match status" value="1"/>
</dbReference>
<proteinExistence type="predicted"/>
<dbReference type="SUPFAM" id="SSF53756">
    <property type="entry name" value="UDP-Glycosyltransferase/glycogen phosphorylase"/>
    <property type="match status" value="1"/>
</dbReference>
<evidence type="ECO:0000313" key="3">
    <source>
        <dbReference type="EMBL" id="MCP2331933.1"/>
    </source>
</evidence>
<keyword evidence="3" id="KW-0808">Transferase</keyword>
<feature type="compositionally biased region" description="Pro residues" evidence="1">
    <location>
        <begin position="1"/>
        <end position="11"/>
    </location>
</feature>
<dbReference type="EMBL" id="AUBJ02000001">
    <property type="protein sequence ID" value="MCP2331933.1"/>
    <property type="molecule type" value="Genomic_DNA"/>
</dbReference>
<feature type="compositionally biased region" description="Polar residues" evidence="1">
    <location>
        <begin position="1229"/>
        <end position="1238"/>
    </location>
</feature>
<dbReference type="GO" id="GO:0032259">
    <property type="term" value="P:methylation"/>
    <property type="evidence" value="ECO:0007669"/>
    <property type="project" value="UniProtKB-KW"/>
</dbReference>
<dbReference type="InterPro" id="IPR052514">
    <property type="entry name" value="SAM-dependent_MTase"/>
</dbReference>
<dbReference type="InterPro" id="IPR006342">
    <property type="entry name" value="FkbM_mtfrase"/>
</dbReference>
<dbReference type="GO" id="GO:0008168">
    <property type="term" value="F:methyltransferase activity"/>
    <property type="evidence" value="ECO:0007669"/>
    <property type="project" value="UniProtKB-KW"/>
</dbReference>
<dbReference type="PANTHER" id="PTHR34203:SF15">
    <property type="entry name" value="SLL1173 PROTEIN"/>
    <property type="match status" value="1"/>
</dbReference>
<organism evidence="3 4">
    <name type="scientific">Actinoalloteichus caeruleus DSM 43889</name>
    <dbReference type="NCBI Taxonomy" id="1120930"/>
    <lineage>
        <taxon>Bacteria</taxon>
        <taxon>Bacillati</taxon>
        <taxon>Actinomycetota</taxon>
        <taxon>Actinomycetes</taxon>
        <taxon>Pseudonocardiales</taxon>
        <taxon>Pseudonocardiaceae</taxon>
        <taxon>Actinoalloteichus</taxon>
        <taxon>Actinoalloteichus cyanogriseus</taxon>
    </lineage>
</organism>
<feature type="compositionally biased region" description="Basic and acidic residues" evidence="1">
    <location>
        <begin position="109"/>
        <end position="118"/>
    </location>
</feature>
<evidence type="ECO:0000259" key="2">
    <source>
        <dbReference type="Pfam" id="PF05050"/>
    </source>
</evidence>